<evidence type="ECO:0000313" key="1">
    <source>
        <dbReference type="EMBL" id="RFB04950.1"/>
    </source>
</evidence>
<dbReference type="InterPro" id="IPR036866">
    <property type="entry name" value="RibonucZ/Hydroxyglut_hydro"/>
</dbReference>
<sequence>MGSCHSAGREDLFRLPARCQTRPLILSYPFWNPDCVSFGNKLTQSDGAAAICSGSLGWVRRVFFRLYNAEGRKMRKILCSLTALGFLSGIAAAHPSDGEQTTAHFLANEGVMIVDGETKILFDPLFRHDYANYQNLPDDIRAKLFAGEAPYDGVDVVFISHAHGDHFTASEVNDYLAAQPQVLLVAPTQAVAMLRQGAGWEASFEDRITVMAPEYEGEPNSFAHVVVTEDGVGSTTEESITASAVRIPHAGGARMKDVENIVYRVTLNEGATVMHLGDAAPEREAHAPQTDFYQKIRTHMAFVPDWFFAALGGEATREMLNADKAVGIHVQVVVPQGLIESGEDYFSKPGETRAIMYGNPN</sequence>
<reference evidence="1 2" key="1">
    <citation type="submission" date="2018-08" db="EMBL/GenBank/DDBJ databases">
        <title>Parvularcula sp. SM1705, isolated from surface water of the South Sea China.</title>
        <authorList>
            <person name="Sun L."/>
        </authorList>
    </citation>
    <scope>NUCLEOTIDE SEQUENCE [LARGE SCALE GENOMIC DNA]</scope>
    <source>
        <strain evidence="1 2">SM1705</strain>
    </source>
</reference>
<evidence type="ECO:0000313" key="2">
    <source>
        <dbReference type="Proteomes" id="UP000264589"/>
    </source>
</evidence>
<dbReference type="InParanoid" id="A0A371RHM9"/>
<dbReference type="Pfam" id="PF13483">
    <property type="entry name" value="Lactamase_B_3"/>
    <property type="match status" value="1"/>
</dbReference>
<dbReference type="Gene3D" id="3.60.15.10">
    <property type="entry name" value="Ribonuclease Z/Hydroxyacylglutathione hydrolase-like"/>
    <property type="match status" value="1"/>
</dbReference>
<dbReference type="AlphaFoldDB" id="A0A371RHM9"/>
<dbReference type="SUPFAM" id="SSF56281">
    <property type="entry name" value="Metallo-hydrolase/oxidoreductase"/>
    <property type="match status" value="1"/>
</dbReference>
<keyword evidence="1" id="KW-0378">Hydrolase</keyword>
<keyword evidence="2" id="KW-1185">Reference proteome</keyword>
<organism evidence="1 2">
    <name type="scientific">Parvularcula marina</name>
    <dbReference type="NCBI Taxonomy" id="2292771"/>
    <lineage>
        <taxon>Bacteria</taxon>
        <taxon>Pseudomonadati</taxon>
        <taxon>Pseudomonadota</taxon>
        <taxon>Alphaproteobacteria</taxon>
        <taxon>Parvularculales</taxon>
        <taxon>Parvularculaceae</taxon>
        <taxon>Parvularcula</taxon>
    </lineage>
</organism>
<dbReference type="Proteomes" id="UP000264589">
    <property type="component" value="Unassembled WGS sequence"/>
</dbReference>
<proteinExistence type="predicted"/>
<comment type="caution">
    <text evidence="1">The sequence shown here is derived from an EMBL/GenBank/DDBJ whole genome shotgun (WGS) entry which is preliminary data.</text>
</comment>
<gene>
    <name evidence="1" type="ORF">DX908_06405</name>
</gene>
<accession>A0A371RHM9</accession>
<protein>
    <submittedName>
        <fullName evidence="1">MBL fold metallo-hydrolase</fullName>
    </submittedName>
</protein>
<dbReference type="EMBL" id="QUQO01000001">
    <property type="protein sequence ID" value="RFB04950.1"/>
    <property type="molecule type" value="Genomic_DNA"/>
</dbReference>
<dbReference type="GO" id="GO:0016787">
    <property type="term" value="F:hydrolase activity"/>
    <property type="evidence" value="ECO:0007669"/>
    <property type="project" value="UniProtKB-KW"/>
</dbReference>
<name>A0A371RHM9_9PROT</name>